<evidence type="ECO:0000256" key="1">
    <source>
        <dbReference type="ARBA" id="ARBA00008324"/>
    </source>
</evidence>
<feature type="domain" description="Thioesterase" evidence="3">
    <location>
        <begin position="62"/>
        <end position="132"/>
    </location>
</feature>
<dbReference type="GO" id="GO:0005829">
    <property type="term" value="C:cytosol"/>
    <property type="evidence" value="ECO:0007669"/>
    <property type="project" value="TreeGrafter"/>
</dbReference>
<keyword evidence="2" id="KW-0378">Hydrolase</keyword>
<dbReference type="InterPro" id="IPR029069">
    <property type="entry name" value="HotDog_dom_sf"/>
</dbReference>
<dbReference type="Gene3D" id="3.10.129.10">
    <property type="entry name" value="Hotdog Thioesterase"/>
    <property type="match status" value="1"/>
</dbReference>
<evidence type="ECO:0000313" key="5">
    <source>
        <dbReference type="Proteomes" id="UP000312032"/>
    </source>
</evidence>
<comment type="similarity">
    <text evidence="1">Belongs to the thioesterase PaaI family.</text>
</comment>
<name>A0A5C4U3Z5_9CORY</name>
<dbReference type="EMBL" id="VDHJ01000007">
    <property type="protein sequence ID" value="TNL97636.1"/>
    <property type="molecule type" value="Genomic_DNA"/>
</dbReference>
<dbReference type="InterPro" id="IPR006683">
    <property type="entry name" value="Thioestr_dom"/>
</dbReference>
<gene>
    <name evidence="4" type="ORF">FHE74_05985</name>
</gene>
<accession>A0A5C4U3Z5</accession>
<evidence type="ECO:0000313" key="4">
    <source>
        <dbReference type="EMBL" id="TNL97636.1"/>
    </source>
</evidence>
<dbReference type="AlphaFoldDB" id="A0A5C4U3Z5"/>
<dbReference type="Pfam" id="PF03061">
    <property type="entry name" value="4HBT"/>
    <property type="match status" value="1"/>
</dbReference>
<dbReference type="SUPFAM" id="SSF54637">
    <property type="entry name" value="Thioesterase/thiol ester dehydrase-isomerase"/>
    <property type="match status" value="1"/>
</dbReference>
<dbReference type="OrthoDB" id="9798208at2"/>
<evidence type="ECO:0000259" key="3">
    <source>
        <dbReference type="Pfam" id="PF03061"/>
    </source>
</evidence>
<evidence type="ECO:0000256" key="2">
    <source>
        <dbReference type="ARBA" id="ARBA00022801"/>
    </source>
</evidence>
<dbReference type="NCBIfam" id="TIGR00369">
    <property type="entry name" value="unchar_dom_1"/>
    <property type="match status" value="1"/>
</dbReference>
<dbReference type="PANTHER" id="PTHR43240">
    <property type="entry name" value="1,4-DIHYDROXY-2-NAPHTHOYL-COA THIOESTERASE 1"/>
    <property type="match status" value="1"/>
</dbReference>
<organism evidence="4 5">
    <name type="scientific">Corynebacterium tapiri</name>
    <dbReference type="NCBI Taxonomy" id="1448266"/>
    <lineage>
        <taxon>Bacteria</taxon>
        <taxon>Bacillati</taxon>
        <taxon>Actinomycetota</taxon>
        <taxon>Actinomycetes</taxon>
        <taxon>Mycobacteriales</taxon>
        <taxon>Corynebacteriaceae</taxon>
        <taxon>Corynebacterium</taxon>
    </lineage>
</organism>
<dbReference type="InterPro" id="IPR003736">
    <property type="entry name" value="PAAI_dom"/>
</dbReference>
<keyword evidence="5" id="KW-1185">Reference proteome</keyword>
<dbReference type="PANTHER" id="PTHR43240:SF5">
    <property type="entry name" value="1,4-DIHYDROXY-2-NAPHTHOYL-COA THIOESTERASE 1"/>
    <property type="match status" value="1"/>
</dbReference>
<protein>
    <submittedName>
        <fullName evidence="4">PaaI family thioesterase</fullName>
    </submittedName>
</protein>
<sequence>MTLLDALGNLPLTQPLTPEQLETLNAHNGGLDQTIHLRYCHIAPRCVRARLSVDDSHLQPAGLVHGGVYASMAESVGSLASVVTLGEPVVGANNSTDFLAAVSSGDIEAEATPIHVGRRTQLWRIECTQNGRVVAVTTLRTLAVNSK</sequence>
<reference evidence="4 5" key="1">
    <citation type="submission" date="2019-06" db="EMBL/GenBank/DDBJ databases">
        <authorList>
            <person name="Li J."/>
        </authorList>
    </citation>
    <scope>NUCLEOTIDE SEQUENCE [LARGE SCALE GENOMIC DNA]</scope>
    <source>
        <strain evidence="4 5">LMG 28165</strain>
    </source>
</reference>
<comment type="caution">
    <text evidence="4">The sequence shown here is derived from an EMBL/GenBank/DDBJ whole genome shotgun (WGS) entry which is preliminary data.</text>
</comment>
<dbReference type="Proteomes" id="UP000312032">
    <property type="component" value="Unassembled WGS sequence"/>
</dbReference>
<proteinExistence type="inferred from homology"/>
<dbReference type="CDD" id="cd03443">
    <property type="entry name" value="PaaI_thioesterase"/>
    <property type="match status" value="1"/>
</dbReference>
<dbReference type="RefSeq" id="WP_139465599.1">
    <property type="nucleotide sequence ID" value="NZ_VDHJ01000007.1"/>
</dbReference>
<dbReference type="GO" id="GO:0061522">
    <property type="term" value="F:1,4-dihydroxy-2-naphthoyl-CoA thioesterase activity"/>
    <property type="evidence" value="ECO:0007669"/>
    <property type="project" value="TreeGrafter"/>
</dbReference>